<dbReference type="AlphaFoldDB" id="A0ABD2Q135"/>
<dbReference type="SUPFAM" id="SSF103473">
    <property type="entry name" value="MFS general substrate transporter"/>
    <property type="match status" value="1"/>
</dbReference>
<evidence type="ECO:0000313" key="2">
    <source>
        <dbReference type="EMBL" id="KAL3313351.1"/>
    </source>
</evidence>
<keyword evidence="1" id="KW-0472">Membrane</keyword>
<dbReference type="Pfam" id="PF07690">
    <property type="entry name" value="MFS_1"/>
    <property type="match status" value="1"/>
</dbReference>
<dbReference type="EMBL" id="JBJKFK010001337">
    <property type="protein sequence ID" value="KAL3313351.1"/>
    <property type="molecule type" value="Genomic_DNA"/>
</dbReference>
<accession>A0ABD2Q135</accession>
<gene>
    <name evidence="2" type="ORF">Ciccas_008048</name>
</gene>
<keyword evidence="1" id="KW-0812">Transmembrane</keyword>
<feature type="transmembrane region" description="Helical" evidence="1">
    <location>
        <begin position="132"/>
        <end position="153"/>
    </location>
</feature>
<feature type="transmembrane region" description="Helical" evidence="1">
    <location>
        <begin position="330"/>
        <end position="353"/>
    </location>
</feature>
<dbReference type="InterPro" id="IPR011701">
    <property type="entry name" value="MFS"/>
</dbReference>
<dbReference type="Proteomes" id="UP001626550">
    <property type="component" value="Unassembled WGS sequence"/>
</dbReference>
<feature type="transmembrane region" description="Helical" evidence="1">
    <location>
        <begin position="100"/>
        <end position="120"/>
    </location>
</feature>
<protein>
    <submittedName>
        <fullName evidence="2">Uncharacterized protein</fullName>
    </submittedName>
</protein>
<reference evidence="2 3" key="1">
    <citation type="submission" date="2024-11" db="EMBL/GenBank/DDBJ databases">
        <title>Adaptive evolution of stress response genes in parasites aligns with host niche diversity.</title>
        <authorList>
            <person name="Hahn C."/>
            <person name="Resl P."/>
        </authorList>
    </citation>
    <scope>NUCLEOTIDE SEQUENCE [LARGE SCALE GENOMIC DNA]</scope>
    <source>
        <strain evidence="2">EGGRZ-B1_66</strain>
        <tissue evidence="2">Body</tissue>
    </source>
</reference>
<feature type="transmembrane region" description="Helical" evidence="1">
    <location>
        <begin position="255"/>
        <end position="274"/>
    </location>
</feature>
<organism evidence="2 3">
    <name type="scientific">Cichlidogyrus casuarinus</name>
    <dbReference type="NCBI Taxonomy" id="1844966"/>
    <lineage>
        <taxon>Eukaryota</taxon>
        <taxon>Metazoa</taxon>
        <taxon>Spiralia</taxon>
        <taxon>Lophotrochozoa</taxon>
        <taxon>Platyhelminthes</taxon>
        <taxon>Monogenea</taxon>
        <taxon>Monopisthocotylea</taxon>
        <taxon>Dactylogyridea</taxon>
        <taxon>Ancyrocephalidae</taxon>
        <taxon>Cichlidogyrus</taxon>
    </lineage>
</organism>
<feature type="transmembrane region" description="Helical" evidence="1">
    <location>
        <begin position="359"/>
        <end position="384"/>
    </location>
</feature>
<dbReference type="InterPro" id="IPR050327">
    <property type="entry name" value="Proton-linked_MCT"/>
</dbReference>
<dbReference type="PANTHER" id="PTHR11360:SF306">
    <property type="entry name" value="RE01051P"/>
    <property type="match status" value="1"/>
</dbReference>
<evidence type="ECO:0000256" key="1">
    <source>
        <dbReference type="SAM" id="Phobius"/>
    </source>
</evidence>
<comment type="caution">
    <text evidence="2">The sequence shown here is derived from an EMBL/GenBank/DDBJ whole genome shotgun (WGS) entry which is preliminary data.</text>
</comment>
<sequence length="431" mass="47788">MQVTGIGADRQNLEMADTSYIDSKKSWIPLTGAFFVQLLVTGTEKAFSVWFVEIQYIYQASASATSGIAGINSTMRLLLAPLAVMLTSIFGLQFAQYRSIALSISVTGAGFGAFILPHLVSFLEETYAYDGAMLMNAAIMFHLSIFGALFFPIPSDKPQDTEKTRAVAWKEFKQKLNWVEMLKDKWFMIFASGFIFNMMGSGPVTTLIVDYCLFLKITKNQAILLLSLEGIFQAVIRLSSGFIFSIKQVQNIRGYIWSASIFISSLAILAMCIVKDFITFALIMCVRGCFLALYIAQQTLITADMAEVIHDKKVNQAVGIAQFMKGIGTLIGSFLSGEFVVCFGLTFISLGYIKDYTGSYAPAFLFLGSMHMIGSILSCISVFVRNRQIKKFLAEEIEIKPEESEQSQTNVLEISRTSIPNDQKLKTSVLC</sequence>
<feature type="transmembrane region" description="Helical" evidence="1">
    <location>
        <begin position="186"/>
        <end position="215"/>
    </location>
</feature>
<keyword evidence="3" id="KW-1185">Reference proteome</keyword>
<feature type="transmembrane region" description="Helical" evidence="1">
    <location>
        <begin position="222"/>
        <end position="243"/>
    </location>
</feature>
<name>A0ABD2Q135_9PLAT</name>
<dbReference type="Gene3D" id="1.20.1250.20">
    <property type="entry name" value="MFS general substrate transporter like domains"/>
    <property type="match status" value="1"/>
</dbReference>
<keyword evidence="1" id="KW-1133">Transmembrane helix</keyword>
<proteinExistence type="predicted"/>
<dbReference type="PANTHER" id="PTHR11360">
    <property type="entry name" value="MONOCARBOXYLATE TRANSPORTER"/>
    <property type="match status" value="1"/>
</dbReference>
<evidence type="ECO:0000313" key="3">
    <source>
        <dbReference type="Proteomes" id="UP001626550"/>
    </source>
</evidence>
<dbReference type="InterPro" id="IPR036259">
    <property type="entry name" value="MFS_trans_sf"/>
</dbReference>